<keyword evidence="11" id="KW-1185">Reference proteome</keyword>
<evidence type="ECO:0000256" key="3">
    <source>
        <dbReference type="ARBA" id="ARBA00022692"/>
    </source>
</evidence>
<dbReference type="InterPro" id="IPR050250">
    <property type="entry name" value="Macrolide_Exporter_MacB"/>
</dbReference>
<feature type="transmembrane region" description="Helical" evidence="8">
    <location>
        <begin position="359"/>
        <end position="378"/>
    </location>
</feature>
<feature type="transmembrane region" description="Helical" evidence="8">
    <location>
        <begin position="435"/>
        <end position="454"/>
    </location>
</feature>
<feature type="transmembrane region" description="Helical" evidence="8">
    <location>
        <begin position="264"/>
        <end position="290"/>
    </location>
</feature>
<feature type="transmembrane region" description="Helical" evidence="8">
    <location>
        <begin position="16"/>
        <end position="36"/>
    </location>
</feature>
<dbReference type="GO" id="GO:0022857">
    <property type="term" value="F:transmembrane transporter activity"/>
    <property type="evidence" value="ECO:0007669"/>
    <property type="project" value="TreeGrafter"/>
</dbReference>
<comment type="subcellular location">
    <subcellularLocation>
        <location evidence="1">Cell membrane</location>
        <topology evidence="1">Multi-pass membrane protein</topology>
    </subcellularLocation>
</comment>
<feature type="transmembrane region" description="Helical" evidence="8">
    <location>
        <begin position="762"/>
        <end position="787"/>
    </location>
</feature>
<evidence type="ECO:0000256" key="5">
    <source>
        <dbReference type="ARBA" id="ARBA00023136"/>
    </source>
</evidence>
<feature type="domain" description="ABC3 transporter permease C-terminal" evidence="9">
    <location>
        <begin position="720"/>
        <end position="837"/>
    </location>
</feature>
<comment type="similarity">
    <text evidence="6">Belongs to the ABC-4 integral membrane protein family.</text>
</comment>
<dbReference type="PANTHER" id="PTHR30572:SF4">
    <property type="entry name" value="ABC TRANSPORTER PERMEASE YTRF"/>
    <property type="match status" value="1"/>
</dbReference>
<accession>A0A1H4NFP0</accession>
<feature type="transmembrane region" description="Helical" evidence="8">
    <location>
        <begin position="311"/>
        <end position="339"/>
    </location>
</feature>
<evidence type="ECO:0000313" key="11">
    <source>
        <dbReference type="Proteomes" id="UP000182652"/>
    </source>
</evidence>
<keyword evidence="4 8" id="KW-1133">Transmembrane helix</keyword>
<proteinExistence type="inferred from homology"/>
<protein>
    <submittedName>
        <fullName evidence="10">Putative ABC transport system permease protein</fullName>
    </submittedName>
</protein>
<dbReference type="STRING" id="156980.SAMN04489745_1645"/>
<dbReference type="AlphaFoldDB" id="A0A1H4NFP0"/>
<dbReference type="GO" id="GO:0005886">
    <property type="term" value="C:plasma membrane"/>
    <property type="evidence" value="ECO:0007669"/>
    <property type="project" value="UniProtKB-SubCell"/>
</dbReference>
<dbReference type="Pfam" id="PF02687">
    <property type="entry name" value="FtsX"/>
    <property type="match status" value="2"/>
</dbReference>
<dbReference type="RefSeq" id="WP_066210813.1">
    <property type="nucleotide sequence ID" value="NZ_FNSN01000003.1"/>
</dbReference>
<gene>
    <name evidence="10" type="ORF">SAMN04489745_1645</name>
</gene>
<name>A0A1H4NFP0_9MICC</name>
<evidence type="ECO:0000256" key="2">
    <source>
        <dbReference type="ARBA" id="ARBA00022475"/>
    </source>
</evidence>
<feature type="transmembrane region" description="Helical" evidence="8">
    <location>
        <begin position="712"/>
        <end position="741"/>
    </location>
</feature>
<evidence type="ECO:0000259" key="9">
    <source>
        <dbReference type="Pfam" id="PF02687"/>
    </source>
</evidence>
<keyword evidence="2" id="KW-1003">Cell membrane</keyword>
<feature type="domain" description="ABC3 transporter permease C-terminal" evidence="9">
    <location>
        <begin position="268"/>
        <end position="386"/>
    </location>
</feature>
<evidence type="ECO:0000313" key="10">
    <source>
        <dbReference type="EMBL" id="SEB93725.1"/>
    </source>
</evidence>
<feature type="transmembrane region" description="Helical" evidence="8">
    <location>
        <begin position="409"/>
        <end position="429"/>
    </location>
</feature>
<evidence type="ECO:0000256" key="1">
    <source>
        <dbReference type="ARBA" id="ARBA00004651"/>
    </source>
</evidence>
<reference evidence="10 11" key="1">
    <citation type="submission" date="2016-10" db="EMBL/GenBank/DDBJ databases">
        <authorList>
            <person name="de Groot N.N."/>
        </authorList>
    </citation>
    <scope>NUCLEOTIDE SEQUENCE [LARGE SCALE GENOMIC DNA]</scope>
    <source>
        <strain evidence="10 11">DSM 10495</strain>
    </source>
</reference>
<feature type="compositionally biased region" description="Polar residues" evidence="7">
    <location>
        <begin position="528"/>
        <end position="541"/>
    </location>
</feature>
<feature type="transmembrane region" description="Helical" evidence="8">
    <location>
        <begin position="490"/>
        <end position="510"/>
    </location>
</feature>
<keyword evidence="3 8" id="KW-0812">Transmembrane</keyword>
<evidence type="ECO:0000256" key="4">
    <source>
        <dbReference type="ARBA" id="ARBA00022989"/>
    </source>
</evidence>
<keyword evidence="5 8" id="KW-0472">Membrane</keyword>
<evidence type="ECO:0000256" key="8">
    <source>
        <dbReference type="SAM" id="Phobius"/>
    </source>
</evidence>
<dbReference type="InterPro" id="IPR003838">
    <property type="entry name" value="ABC3_permease_C"/>
</dbReference>
<dbReference type="Proteomes" id="UP000182652">
    <property type="component" value="Unassembled WGS sequence"/>
</dbReference>
<dbReference type="PANTHER" id="PTHR30572">
    <property type="entry name" value="MEMBRANE COMPONENT OF TRANSPORTER-RELATED"/>
    <property type="match status" value="1"/>
</dbReference>
<organism evidence="10 11">
    <name type="scientific">Arthrobacter woluwensis</name>
    <dbReference type="NCBI Taxonomy" id="156980"/>
    <lineage>
        <taxon>Bacteria</taxon>
        <taxon>Bacillati</taxon>
        <taxon>Actinomycetota</taxon>
        <taxon>Actinomycetes</taxon>
        <taxon>Micrococcales</taxon>
        <taxon>Micrococcaceae</taxon>
        <taxon>Arthrobacter</taxon>
    </lineage>
</organism>
<evidence type="ECO:0000256" key="6">
    <source>
        <dbReference type="ARBA" id="ARBA00038076"/>
    </source>
</evidence>
<sequence>MLRVALSQLRTHGRRFIAVGLAIMLAVAFLVSTLLVSSSTKASLAASLGESYHRAGLVVAPLKSTENFTPGDVTTLSKVPGVESVYGQADAIALVDGHNASFLGMVRNSAPAELESAKTRSGHLPGSTGEVAIDASTAEQFRLSVGSVLKLQPGGGAEESAGSPKPGQIALKISGILEPSSDPLRGSFAQLLAPASVVSQLSGGEDKVSLIQLRLAAGADVGHVKQEAAKALASGPVASAIRTPEEAAVAQVQQFTDGQDQLTVVLLAFAVIALFVSALVVSNTFSVIIAQRTRELALLRCIGATRSQIRSSVLVEAAIVGFVSSVIGALVGVGVMAGLIALAKTDPTRAFATLAVDPLALVAGVLIGVIMTFIAALVPARAATRVAPLAALRPLDDASLSNRRGRVRLVIGFILLVIGLPMLLGGAWLNSLFVALPGGLLTFLGVLFCAGLFIPGAVRAVGRLAHPSGVPGRLAALNAVRNPARTSATASALLIGVTLVTMMMVGAGSAKAALGQGLAERYPVDISVSSPSGPSERQPGSASKAFTPASAQSVSGLKGVASSALLVTAGNFVDTSDGANGSQMTVYAVDPAAARTVLNDQNRQPQNGTLLVSRTGPKGPVTVNGPRGKIVLEAVRTKTDEMLPVMTLEDAKTINNALPTTGERLWVKLNADVQASDIRGVVNTIATTLDVPAAYVSGAVMERAAFEEVINVMLLVVTALLAVAVFIALIGVANTLSLSVLERTRENSLLRALGLTRRQLRLMLALEAVLIAGVSALLGVLLGGAFGWLGAKSALGVMGPVPFDAPWLGIAGVLLVAIVAALLASIVPARRAARLSPVEGLAVS</sequence>
<evidence type="ECO:0000256" key="7">
    <source>
        <dbReference type="SAM" id="MobiDB-lite"/>
    </source>
</evidence>
<dbReference type="EMBL" id="FNSN01000003">
    <property type="protein sequence ID" value="SEB93725.1"/>
    <property type="molecule type" value="Genomic_DNA"/>
</dbReference>
<feature type="region of interest" description="Disordered" evidence="7">
    <location>
        <begin position="528"/>
        <end position="547"/>
    </location>
</feature>
<feature type="transmembrane region" description="Helical" evidence="8">
    <location>
        <begin position="807"/>
        <end position="827"/>
    </location>
</feature>